<dbReference type="GO" id="GO:0008270">
    <property type="term" value="F:zinc ion binding"/>
    <property type="evidence" value="ECO:0007669"/>
    <property type="project" value="UniProtKB-KW"/>
</dbReference>
<keyword evidence="5" id="KW-1185">Reference proteome</keyword>
<keyword evidence="1" id="KW-0863">Zinc-finger</keyword>
<dbReference type="InterPro" id="IPR001878">
    <property type="entry name" value="Znf_CCHC"/>
</dbReference>
<evidence type="ECO:0000256" key="2">
    <source>
        <dbReference type="SAM" id="MobiDB-lite"/>
    </source>
</evidence>
<dbReference type="EMBL" id="CCYD01000645">
    <property type="protein sequence ID" value="CEG42938.1"/>
    <property type="molecule type" value="Genomic_DNA"/>
</dbReference>
<dbReference type="AlphaFoldDB" id="A0A0P1AN78"/>
<protein>
    <submittedName>
        <fullName evidence="4">Polyprotein</fullName>
    </submittedName>
</protein>
<organism evidence="4 5">
    <name type="scientific">Plasmopara halstedii</name>
    <name type="common">Downy mildew of sunflower</name>
    <dbReference type="NCBI Taxonomy" id="4781"/>
    <lineage>
        <taxon>Eukaryota</taxon>
        <taxon>Sar</taxon>
        <taxon>Stramenopiles</taxon>
        <taxon>Oomycota</taxon>
        <taxon>Peronosporomycetes</taxon>
        <taxon>Peronosporales</taxon>
        <taxon>Peronosporaceae</taxon>
        <taxon>Plasmopara</taxon>
    </lineage>
</organism>
<dbReference type="GeneID" id="36408226"/>
<dbReference type="SUPFAM" id="SSF57756">
    <property type="entry name" value="Retrovirus zinc finger-like domains"/>
    <property type="match status" value="1"/>
</dbReference>
<name>A0A0P1AN78_PLAHL</name>
<dbReference type="SMART" id="SM00343">
    <property type="entry name" value="ZnF_C2HC"/>
    <property type="match status" value="1"/>
</dbReference>
<keyword evidence="1" id="KW-0479">Metal-binding</keyword>
<keyword evidence="1" id="KW-0862">Zinc</keyword>
<dbReference type="Proteomes" id="UP000054928">
    <property type="component" value="Unassembled WGS sequence"/>
</dbReference>
<feature type="region of interest" description="Disordered" evidence="2">
    <location>
        <begin position="100"/>
        <end position="127"/>
    </location>
</feature>
<dbReference type="STRING" id="4781.A0A0P1AN78"/>
<evidence type="ECO:0000313" key="5">
    <source>
        <dbReference type="Proteomes" id="UP000054928"/>
    </source>
</evidence>
<feature type="domain" description="CCHC-type" evidence="3">
    <location>
        <begin position="137"/>
        <end position="152"/>
    </location>
</feature>
<dbReference type="Gene3D" id="4.10.60.10">
    <property type="entry name" value="Zinc finger, CCHC-type"/>
    <property type="match status" value="1"/>
</dbReference>
<dbReference type="InterPro" id="IPR036875">
    <property type="entry name" value="Znf_CCHC_sf"/>
</dbReference>
<dbReference type="GO" id="GO:0003676">
    <property type="term" value="F:nucleic acid binding"/>
    <property type="evidence" value="ECO:0007669"/>
    <property type="project" value="InterPro"/>
</dbReference>
<evidence type="ECO:0000313" key="4">
    <source>
        <dbReference type="EMBL" id="CEG42938.1"/>
    </source>
</evidence>
<evidence type="ECO:0000256" key="1">
    <source>
        <dbReference type="PROSITE-ProRule" id="PRU00047"/>
    </source>
</evidence>
<dbReference type="Pfam" id="PF00098">
    <property type="entry name" value="zf-CCHC"/>
    <property type="match status" value="1"/>
</dbReference>
<dbReference type="PROSITE" id="PS50158">
    <property type="entry name" value="ZF_CCHC"/>
    <property type="match status" value="1"/>
</dbReference>
<feature type="compositionally biased region" description="Basic and acidic residues" evidence="2">
    <location>
        <begin position="114"/>
        <end position="124"/>
    </location>
</feature>
<dbReference type="RefSeq" id="XP_024579307.1">
    <property type="nucleotide sequence ID" value="XM_024728873.1"/>
</dbReference>
<sequence length="168" mass="19113">MHNRVMMTRRLHDFKMEEGTMMAKHLHKFDELIVGFQSLGEPLDDASQLVILLSSLSSEFELISSIIENSKDITLIEVKEKLLEEYKRLEKKIMSERAMKVTSDGGRGKNGKFVKRDRNNDRKSNGAKKNGKFWGNCFSCDQVGHMKRDCPNKVTSAMADTALDVGKD</sequence>
<evidence type="ECO:0000259" key="3">
    <source>
        <dbReference type="PROSITE" id="PS50158"/>
    </source>
</evidence>
<dbReference type="Pfam" id="PF14223">
    <property type="entry name" value="Retrotran_gag_2"/>
    <property type="match status" value="1"/>
</dbReference>
<accession>A0A0P1AN78</accession>
<proteinExistence type="predicted"/>
<reference evidence="5" key="1">
    <citation type="submission" date="2014-09" db="EMBL/GenBank/DDBJ databases">
        <authorList>
            <person name="Sharma Rahul"/>
            <person name="Thines Marco"/>
        </authorList>
    </citation>
    <scope>NUCLEOTIDE SEQUENCE [LARGE SCALE GENOMIC DNA]</scope>
</reference>
<dbReference type="OrthoDB" id="413361at2759"/>